<dbReference type="WBParaSite" id="SMUV_0000300501-mRNA-1">
    <property type="protein sequence ID" value="SMUV_0000300501-mRNA-1"/>
    <property type="gene ID" value="SMUV_0000300501"/>
</dbReference>
<evidence type="ECO:0000313" key="2">
    <source>
        <dbReference type="WBParaSite" id="SMUV_0000300501-mRNA-1"/>
    </source>
</evidence>
<organism evidence="1 2">
    <name type="scientific">Syphacia muris</name>
    <dbReference type="NCBI Taxonomy" id="451379"/>
    <lineage>
        <taxon>Eukaryota</taxon>
        <taxon>Metazoa</taxon>
        <taxon>Ecdysozoa</taxon>
        <taxon>Nematoda</taxon>
        <taxon>Chromadorea</taxon>
        <taxon>Rhabditida</taxon>
        <taxon>Spirurina</taxon>
        <taxon>Oxyuridomorpha</taxon>
        <taxon>Oxyuroidea</taxon>
        <taxon>Oxyuridae</taxon>
        <taxon>Syphacia</taxon>
    </lineage>
</organism>
<reference evidence="2" key="1">
    <citation type="submission" date="2017-02" db="UniProtKB">
        <authorList>
            <consortium name="WormBaseParasite"/>
        </authorList>
    </citation>
    <scope>IDENTIFICATION</scope>
</reference>
<sequence>MASGSEGWMQYSGHVDRGNDFCYLSVCSKWQYYYYTIGDIWKEERGLSGEIEEEEEEEEEGQEEEENVVLLLSI</sequence>
<name>A0A0N5AFF3_9BILA</name>
<accession>A0A0N5AFF3</accession>
<keyword evidence="1" id="KW-1185">Reference proteome</keyword>
<protein>
    <submittedName>
        <fullName evidence="2">WW domain-containing protein</fullName>
    </submittedName>
</protein>
<evidence type="ECO:0000313" key="1">
    <source>
        <dbReference type="Proteomes" id="UP000046393"/>
    </source>
</evidence>
<dbReference type="AlphaFoldDB" id="A0A0N5AFF3"/>
<dbReference type="Proteomes" id="UP000046393">
    <property type="component" value="Unplaced"/>
</dbReference>
<proteinExistence type="predicted"/>